<proteinExistence type="predicted"/>
<evidence type="ECO:0000256" key="10">
    <source>
        <dbReference type="ARBA" id="ARBA00048540"/>
    </source>
</evidence>
<dbReference type="GO" id="GO:0046872">
    <property type="term" value="F:metal ion binding"/>
    <property type="evidence" value="ECO:0007669"/>
    <property type="project" value="UniProtKB-KW"/>
</dbReference>
<dbReference type="EMBL" id="CAFBNR010000016">
    <property type="protein sequence ID" value="CAB4959448.1"/>
    <property type="molecule type" value="Genomic_DNA"/>
</dbReference>
<dbReference type="AlphaFoldDB" id="A0A6J7KSN4"/>
<dbReference type="PANTHER" id="PTHR30040">
    <property type="entry name" value="THIAMINE BIOSYNTHESIS LIPOPROTEIN APBE"/>
    <property type="match status" value="1"/>
</dbReference>
<evidence type="ECO:0000256" key="9">
    <source>
        <dbReference type="ARBA" id="ARBA00031306"/>
    </source>
</evidence>
<evidence type="ECO:0000256" key="5">
    <source>
        <dbReference type="ARBA" id="ARBA00022679"/>
    </source>
</evidence>
<organism evidence="12">
    <name type="scientific">freshwater metagenome</name>
    <dbReference type="NCBI Taxonomy" id="449393"/>
    <lineage>
        <taxon>unclassified sequences</taxon>
        <taxon>metagenomes</taxon>
        <taxon>ecological metagenomes</taxon>
    </lineage>
</organism>
<dbReference type="EMBL" id="CAFBMJ010000075">
    <property type="protein sequence ID" value="CAB4906399.1"/>
    <property type="molecule type" value="Genomic_DNA"/>
</dbReference>
<gene>
    <name evidence="11" type="ORF">UFOPK3573_00945</name>
    <name evidence="12" type="ORF">UFOPK3879_00497</name>
</gene>
<comment type="catalytic activity">
    <reaction evidence="10">
        <text>L-threonyl-[protein] + FAD = FMN-L-threonyl-[protein] + AMP + H(+)</text>
        <dbReference type="Rhea" id="RHEA:36847"/>
        <dbReference type="Rhea" id="RHEA-COMP:11060"/>
        <dbReference type="Rhea" id="RHEA-COMP:11061"/>
        <dbReference type="ChEBI" id="CHEBI:15378"/>
        <dbReference type="ChEBI" id="CHEBI:30013"/>
        <dbReference type="ChEBI" id="CHEBI:57692"/>
        <dbReference type="ChEBI" id="CHEBI:74257"/>
        <dbReference type="ChEBI" id="CHEBI:456215"/>
        <dbReference type="EC" id="2.7.1.180"/>
    </reaction>
</comment>
<dbReference type="InterPro" id="IPR024932">
    <property type="entry name" value="ApbE"/>
</dbReference>
<dbReference type="SUPFAM" id="SSF143631">
    <property type="entry name" value="ApbE-like"/>
    <property type="match status" value="1"/>
</dbReference>
<dbReference type="PANTHER" id="PTHR30040:SF2">
    <property type="entry name" value="FAD:PROTEIN FMN TRANSFERASE"/>
    <property type="match status" value="1"/>
</dbReference>
<accession>A0A6J7KSN4</accession>
<dbReference type="EC" id="2.7.1.180" evidence="2"/>
<keyword evidence="7" id="KW-0274">FAD</keyword>
<name>A0A6J7KSN4_9ZZZZ</name>
<evidence type="ECO:0000313" key="11">
    <source>
        <dbReference type="EMBL" id="CAB4906399.1"/>
    </source>
</evidence>
<evidence type="ECO:0000256" key="7">
    <source>
        <dbReference type="ARBA" id="ARBA00022827"/>
    </source>
</evidence>
<keyword evidence="8" id="KW-0460">Magnesium</keyword>
<dbReference type="Gene3D" id="3.10.520.10">
    <property type="entry name" value="ApbE-like domains"/>
    <property type="match status" value="2"/>
</dbReference>
<keyword evidence="4" id="KW-0285">Flavoprotein</keyword>
<evidence type="ECO:0000256" key="4">
    <source>
        <dbReference type="ARBA" id="ARBA00022630"/>
    </source>
</evidence>
<protein>
    <recommendedName>
        <fullName evidence="3">FAD:protein FMN transferase</fullName>
        <ecNumber evidence="2">2.7.1.180</ecNumber>
    </recommendedName>
    <alternativeName>
        <fullName evidence="9">Flavin transferase</fullName>
    </alternativeName>
</protein>
<evidence type="ECO:0000256" key="1">
    <source>
        <dbReference type="ARBA" id="ARBA00001946"/>
    </source>
</evidence>
<keyword evidence="6" id="KW-0479">Metal-binding</keyword>
<keyword evidence="5" id="KW-0808">Transferase</keyword>
<reference evidence="12" key="1">
    <citation type="submission" date="2020-05" db="EMBL/GenBank/DDBJ databases">
        <authorList>
            <person name="Chiriac C."/>
            <person name="Salcher M."/>
            <person name="Ghai R."/>
            <person name="Kavagutti S V."/>
        </authorList>
    </citation>
    <scope>NUCLEOTIDE SEQUENCE</scope>
</reference>
<evidence type="ECO:0000256" key="3">
    <source>
        <dbReference type="ARBA" id="ARBA00016337"/>
    </source>
</evidence>
<evidence type="ECO:0000256" key="8">
    <source>
        <dbReference type="ARBA" id="ARBA00022842"/>
    </source>
</evidence>
<dbReference type="GO" id="GO:0016740">
    <property type="term" value="F:transferase activity"/>
    <property type="evidence" value="ECO:0007669"/>
    <property type="project" value="UniProtKB-KW"/>
</dbReference>
<comment type="cofactor">
    <cofactor evidence="1">
        <name>Mg(2+)</name>
        <dbReference type="ChEBI" id="CHEBI:18420"/>
    </cofactor>
</comment>
<evidence type="ECO:0000256" key="2">
    <source>
        <dbReference type="ARBA" id="ARBA00011955"/>
    </source>
</evidence>
<evidence type="ECO:0000313" key="12">
    <source>
        <dbReference type="EMBL" id="CAB4959448.1"/>
    </source>
</evidence>
<evidence type="ECO:0000256" key="6">
    <source>
        <dbReference type="ARBA" id="ARBA00022723"/>
    </source>
</evidence>
<sequence length="243" mass="26463">MTIALNHKFVAKAMGTAASLHIDDVCDAEVAEQAWRSVVDLLWGIEQKFSTFIETSEISRISRGELHLLDASREVIEVFDACTWLEHASNGAFRARRPDGTLDPAGFVKGWATQRASRLLTEQGLNNWYLSVGGDIQTAGRQSSGELWSVGIVDPTDDQQVRCIVEIPEGFAIATSGVAARGRHIWDGRTDQFVSPLLSFSVVGPDLMWADAFATAGFVMGAQGSIWVEGFDRYQAIAISAQG</sequence>
<dbReference type="InterPro" id="IPR003374">
    <property type="entry name" value="ApbE-like_sf"/>
</dbReference>
<dbReference type="Pfam" id="PF02424">
    <property type="entry name" value="ApbE"/>
    <property type="match status" value="2"/>
</dbReference>